<evidence type="ECO:0000313" key="1">
    <source>
        <dbReference type="EMBL" id="BDI28282.1"/>
    </source>
</evidence>
<dbReference type="SUPFAM" id="SSF47473">
    <property type="entry name" value="EF-hand"/>
    <property type="match status" value="1"/>
</dbReference>
<dbReference type="EMBL" id="AP025739">
    <property type="protein sequence ID" value="BDI28282.1"/>
    <property type="molecule type" value="Genomic_DNA"/>
</dbReference>
<dbReference type="PROSITE" id="PS00018">
    <property type="entry name" value="EF_HAND_1"/>
    <property type="match status" value="1"/>
</dbReference>
<gene>
    <name evidence="1" type="ORF">CCAX7_003330</name>
</gene>
<reference evidence="1 2" key="1">
    <citation type="journal article" date="2019" name="Int. J. Syst. Evol. Microbiol.">
        <title>Capsulimonas corticalis gen. nov., sp. nov., an aerobic capsulated bacterium, of a novel bacterial order, Capsulimonadales ord. nov., of the class Armatimonadia of the phylum Armatimonadetes.</title>
        <authorList>
            <person name="Li J."/>
            <person name="Kudo C."/>
            <person name="Tonouchi A."/>
        </authorList>
    </citation>
    <scope>NUCLEOTIDE SEQUENCE [LARGE SCALE GENOMIC DNA]</scope>
    <source>
        <strain evidence="1 2">AX-7</strain>
    </source>
</reference>
<dbReference type="InterPro" id="IPR014784">
    <property type="entry name" value="Cu2_ascorb_mOase-like_C"/>
</dbReference>
<dbReference type="GO" id="GO:0005509">
    <property type="term" value="F:calcium ion binding"/>
    <property type="evidence" value="ECO:0007669"/>
    <property type="project" value="InterPro"/>
</dbReference>
<dbReference type="InterPro" id="IPR006311">
    <property type="entry name" value="TAT_signal"/>
</dbReference>
<organism evidence="1 2">
    <name type="scientific">Capsulimonas corticalis</name>
    <dbReference type="NCBI Taxonomy" id="2219043"/>
    <lineage>
        <taxon>Bacteria</taxon>
        <taxon>Bacillati</taxon>
        <taxon>Armatimonadota</taxon>
        <taxon>Armatimonadia</taxon>
        <taxon>Capsulimonadales</taxon>
        <taxon>Capsulimonadaceae</taxon>
        <taxon>Capsulimonas</taxon>
    </lineage>
</organism>
<dbReference type="KEGG" id="ccot:CCAX7_003330"/>
<dbReference type="OrthoDB" id="9786191at2"/>
<name>A0A402CS73_9BACT</name>
<accession>A0A402CS73</accession>
<dbReference type="AlphaFoldDB" id="A0A402CS73"/>
<dbReference type="GO" id="GO:0016715">
    <property type="term" value="F:oxidoreductase activity, acting on paired donors, with incorporation or reduction of molecular oxygen, reduced ascorbate as one donor, and incorporation of one atom of oxygen"/>
    <property type="evidence" value="ECO:0007669"/>
    <property type="project" value="InterPro"/>
</dbReference>
<keyword evidence="2" id="KW-1185">Reference proteome</keyword>
<dbReference type="InterPro" id="IPR011992">
    <property type="entry name" value="EF-hand-dom_pair"/>
</dbReference>
<proteinExistence type="predicted"/>
<protein>
    <submittedName>
        <fullName evidence="1">Uncharacterized protein</fullName>
    </submittedName>
</protein>
<dbReference type="InterPro" id="IPR002048">
    <property type="entry name" value="EF_hand_dom"/>
</dbReference>
<dbReference type="PROSITE" id="PS50222">
    <property type="entry name" value="EF_HAND_2"/>
    <property type="match status" value="1"/>
</dbReference>
<evidence type="ECO:0000313" key="2">
    <source>
        <dbReference type="Proteomes" id="UP000287394"/>
    </source>
</evidence>
<dbReference type="SUPFAM" id="SSF49742">
    <property type="entry name" value="PHM/PNGase F"/>
    <property type="match status" value="2"/>
</dbReference>
<sequence>MKPSRAFLIAASVLALAAGLSLQRAAPTRADAREAPTPNYRQDIRPIVAAHCVSCHQEHSGAPFPLTTYRDVEKRAAQIAQVATAKFMPPWKPDSHGELLGENRLSTREIDLLQRWAAQNTLEGPASGAAPDVSAAIPLNQDSRAGLGTPDAVLEPAETSHIPADGPDFYRCCILPTRFAEDRHLSAIVLEPGSAAVDHALIYQDTSHQIRLMNAVAPGGAFRVQGSTTGLQPAMVIGGWGVGAHPARFPAGAGLLLSRGADIIVETHYRPSGKPETDRPRLLLYFCKAPVTHLVRVAPVMPRVLRLPPNVTDIHVGGQSPVTSNISVLSILPYMRRRGAAITMGVLTSEQKQSVLLSIPQWDFDWIGEYRFRQPVRILAGSMLTMEAIFNNAVPDSDRDETVTQNGLVCWGDAPTDENAVAYIFYTTDAESLGRRDIAGVPPAGGPAQAGMRKVILKMFDTNHDGTISPEEYRHMSGYFHGGMPSMAGMEM</sequence>
<dbReference type="RefSeq" id="WP_119320225.1">
    <property type="nucleotide sequence ID" value="NZ_AP025739.1"/>
</dbReference>
<dbReference type="Proteomes" id="UP000287394">
    <property type="component" value="Chromosome"/>
</dbReference>
<dbReference type="PROSITE" id="PS51318">
    <property type="entry name" value="TAT"/>
    <property type="match status" value="1"/>
</dbReference>
<dbReference type="Gene3D" id="2.60.120.230">
    <property type="match status" value="1"/>
</dbReference>
<dbReference type="GO" id="GO:0005507">
    <property type="term" value="F:copper ion binding"/>
    <property type="evidence" value="ECO:0007669"/>
    <property type="project" value="InterPro"/>
</dbReference>
<dbReference type="Gene3D" id="2.60.120.310">
    <property type="entry name" value="Copper type II, ascorbate-dependent monooxygenase, N-terminal domain"/>
    <property type="match status" value="1"/>
</dbReference>
<dbReference type="InterPro" id="IPR018247">
    <property type="entry name" value="EF_Hand_1_Ca_BS"/>
</dbReference>
<dbReference type="InterPro" id="IPR036939">
    <property type="entry name" value="Cu2_ascorb_mOase_N_sf"/>
</dbReference>
<dbReference type="InterPro" id="IPR008977">
    <property type="entry name" value="PHM/PNGase_F_dom_sf"/>
</dbReference>